<reference evidence="2" key="1">
    <citation type="submission" date="2020-04" db="EMBL/GenBank/DDBJ databases">
        <title>Draft genome resource of the tomato pathogen Pseudocercospora fuligena.</title>
        <authorList>
            <person name="Zaccaron A."/>
        </authorList>
    </citation>
    <scope>NUCLEOTIDE SEQUENCE</scope>
    <source>
        <strain evidence="2">PF001</strain>
    </source>
</reference>
<evidence type="ECO:0008006" key="4">
    <source>
        <dbReference type="Google" id="ProtNLM"/>
    </source>
</evidence>
<dbReference type="OrthoDB" id="2333384at2759"/>
<protein>
    <recommendedName>
        <fullName evidence="4">Arrestin-like N-terminal domain-containing protein</fullName>
    </recommendedName>
</protein>
<evidence type="ECO:0000256" key="1">
    <source>
        <dbReference type="SAM" id="MobiDB-lite"/>
    </source>
</evidence>
<organism evidence="2 3">
    <name type="scientific">Pseudocercospora fuligena</name>
    <dbReference type="NCBI Taxonomy" id="685502"/>
    <lineage>
        <taxon>Eukaryota</taxon>
        <taxon>Fungi</taxon>
        <taxon>Dikarya</taxon>
        <taxon>Ascomycota</taxon>
        <taxon>Pezizomycotina</taxon>
        <taxon>Dothideomycetes</taxon>
        <taxon>Dothideomycetidae</taxon>
        <taxon>Mycosphaerellales</taxon>
        <taxon>Mycosphaerellaceae</taxon>
        <taxon>Pseudocercospora</taxon>
    </lineage>
</organism>
<keyword evidence="3" id="KW-1185">Reference proteome</keyword>
<evidence type="ECO:0000313" key="3">
    <source>
        <dbReference type="Proteomes" id="UP000660729"/>
    </source>
</evidence>
<feature type="region of interest" description="Disordered" evidence="1">
    <location>
        <begin position="390"/>
        <end position="433"/>
    </location>
</feature>
<sequence>MSNAKLGRLNAQILIDDGFRTHYGPTDTVSGKIVLSYKPHSSLLKSNAPTADLFGPISIQGILRSKVRIKVRRGDSHRLPTDHSKILFDYVFEVFAGSFKAQVGEEFSYPFAINLPQDLKDIYDPANGGYAELMSSGDSRDQLLPLTFSMHFVDHPDVVSVGVFHQIGAQVTMPGIDIKTDVPLGDDRPPIRLELPRPPRALMERNRTTFIQNARVQNEYLLPEEERPQGFKQKAKAVFTSSHFPEFVMDVQCTYQQYIHPGQQLTFEVLLRRNDRKSTAEAFPEATLEGFQCDLRAYTIVDVSNRLIGSPQCIDRRTVQSLAGHSRLSKQLNKERDYSVTITTDPVMQNVSSFAHQKVSRQYLLRIAMQFKLAKETVKVKKECPIILLPPPEDAPSDQALSGPSQSYIRPPPDDEYLPAYGEAGSSTLLSAG</sequence>
<name>A0A8H6RM58_9PEZI</name>
<accession>A0A8H6RM58</accession>
<dbReference type="EMBL" id="JABCIY010000080">
    <property type="protein sequence ID" value="KAF7193541.1"/>
    <property type="molecule type" value="Genomic_DNA"/>
</dbReference>
<gene>
    <name evidence="2" type="ORF">HII31_05116</name>
</gene>
<feature type="compositionally biased region" description="Polar residues" evidence="1">
    <location>
        <begin position="399"/>
        <end position="408"/>
    </location>
</feature>
<evidence type="ECO:0000313" key="2">
    <source>
        <dbReference type="EMBL" id="KAF7193541.1"/>
    </source>
</evidence>
<proteinExistence type="predicted"/>
<dbReference type="AlphaFoldDB" id="A0A8H6RM58"/>
<dbReference type="Proteomes" id="UP000660729">
    <property type="component" value="Unassembled WGS sequence"/>
</dbReference>
<comment type="caution">
    <text evidence="2">The sequence shown here is derived from an EMBL/GenBank/DDBJ whole genome shotgun (WGS) entry which is preliminary data.</text>
</comment>